<keyword evidence="1" id="KW-0808">Transferase</keyword>
<evidence type="ECO:0000313" key="1">
    <source>
        <dbReference type="EMBL" id="KAI6091764.1"/>
    </source>
</evidence>
<dbReference type="EMBL" id="MU394285">
    <property type="protein sequence ID" value="KAI6091764.1"/>
    <property type="molecule type" value="Genomic_DNA"/>
</dbReference>
<keyword evidence="1" id="KW-0489">Methyltransferase</keyword>
<evidence type="ECO:0000313" key="2">
    <source>
        <dbReference type="Proteomes" id="UP001497680"/>
    </source>
</evidence>
<keyword evidence="2" id="KW-1185">Reference proteome</keyword>
<protein>
    <submittedName>
        <fullName evidence="1">S-adenosyl-L-methionine-dependent methyltransferase</fullName>
    </submittedName>
</protein>
<proteinExistence type="predicted"/>
<comment type="caution">
    <text evidence="1">The sequence shown here is derived from an EMBL/GenBank/DDBJ whole genome shotgun (WGS) entry which is preliminary data.</text>
</comment>
<name>A0ACC0DG79_9PEZI</name>
<gene>
    <name evidence="1" type="ORF">F4821DRAFT_172738</name>
</gene>
<dbReference type="Proteomes" id="UP001497680">
    <property type="component" value="Unassembled WGS sequence"/>
</dbReference>
<organism evidence="1 2">
    <name type="scientific">Hypoxylon rubiginosum</name>
    <dbReference type="NCBI Taxonomy" id="110542"/>
    <lineage>
        <taxon>Eukaryota</taxon>
        <taxon>Fungi</taxon>
        <taxon>Dikarya</taxon>
        <taxon>Ascomycota</taxon>
        <taxon>Pezizomycotina</taxon>
        <taxon>Sordariomycetes</taxon>
        <taxon>Xylariomycetidae</taxon>
        <taxon>Xylariales</taxon>
        <taxon>Hypoxylaceae</taxon>
        <taxon>Hypoxylon</taxon>
    </lineage>
</organism>
<reference evidence="1 2" key="1">
    <citation type="journal article" date="2022" name="New Phytol.">
        <title>Ecological generalism drives hyperdiversity of secondary metabolite gene clusters in xylarialean endophytes.</title>
        <authorList>
            <person name="Franco M.E.E."/>
            <person name="Wisecaver J.H."/>
            <person name="Arnold A.E."/>
            <person name="Ju Y.M."/>
            <person name="Slot J.C."/>
            <person name="Ahrendt S."/>
            <person name="Moore L.P."/>
            <person name="Eastman K.E."/>
            <person name="Scott K."/>
            <person name="Konkel Z."/>
            <person name="Mondo S.J."/>
            <person name="Kuo A."/>
            <person name="Hayes R.D."/>
            <person name="Haridas S."/>
            <person name="Andreopoulos B."/>
            <person name="Riley R."/>
            <person name="LaButti K."/>
            <person name="Pangilinan J."/>
            <person name="Lipzen A."/>
            <person name="Amirebrahimi M."/>
            <person name="Yan J."/>
            <person name="Adam C."/>
            <person name="Keymanesh K."/>
            <person name="Ng V."/>
            <person name="Louie K."/>
            <person name="Northen T."/>
            <person name="Drula E."/>
            <person name="Henrissat B."/>
            <person name="Hsieh H.M."/>
            <person name="Youens-Clark K."/>
            <person name="Lutzoni F."/>
            <person name="Miadlikowska J."/>
            <person name="Eastwood D.C."/>
            <person name="Hamelin R.C."/>
            <person name="Grigoriev I.V."/>
            <person name="U'Ren J.M."/>
        </authorList>
    </citation>
    <scope>NUCLEOTIDE SEQUENCE [LARGE SCALE GENOMIC DNA]</scope>
    <source>
        <strain evidence="1 2">ER1909</strain>
    </source>
</reference>
<accession>A0ACC0DG79</accession>
<sequence length="441" mass="48569">MAPLRPVSELASIIERHTKTIEDALKGTPAADFSLAFGAPPQAQVPPSLEATRSELVETIDELRARILGPLGNLMVTLLPTPALIAILHTMYAFDIASHVPLQPGAEITYADLAQRCGLTEDDTRHIVQAAVAFRIFEEVTPEVSVRHNAASAALATAMKDLLGLFIEDQCSGVYKLVESLKRFPGSGEPGHSASVLAFREAKAIKEGKVVDQEITDPSKSFFDYISEDEKRVARFRSAMGISTRSLAYRASYFTDNLPWADKNQCPESIADIGGAGGEVCQAILRAYPNVKKAYVLDLPEVVADGKAPEDLEGKLEFESYNFLTETVTRKADVYVFRHIFHDWSDQYGAKILKNLVPALKKGSKIWISEVVLPDLSDRNHTKDQAQRCADILMKCGFNGKERSKRGWETLLAMADERLRLANVIRPDGAHDSVIEIVFDA</sequence>